<feature type="domain" description="Signal transduction histidine kinase internal region" evidence="2">
    <location>
        <begin position="151"/>
        <end position="228"/>
    </location>
</feature>
<keyword evidence="1" id="KW-0472">Membrane</keyword>
<name>A0A2K8Z7Y1_9BACT</name>
<feature type="transmembrane region" description="Helical" evidence="1">
    <location>
        <begin position="70"/>
        <end position="88"/>
    </location>
</feature>
<dbReference type="Proteomes" id="UP000232883">
    <property type="component" value="Chromosome"/>
</dbReference>
<keyword evidence="4" id="KW-1185">Reference proteome</keyword>
<reference evidence="3 4" key="1">
    <citation type="submission" date="2017-11" db="EMBL/GenBank/DDBJ databases">
        <title>Taxonomic description and genome sequences of Spirosoma HA7 sp. nov., isolated from pollen microhabitat of Corylus avellana.</title>
        <authorList>
            <person name="Ambika Manirajan B."/>
            <person name="Suarez C."/>
            <person name="Ratering S."/>
            <person name="Geissler-Plaum R."/>
            <person name="Cardinale M."/>
            <person name="Sylvia S."/>
        </authorList>
    </citation>
    <scope>NUCLEOTIDE SEQUENCE [LARGE SCALE GENOMIC DNA]</scope>
    <source>
        <strain evidence="3 4">HA7</strain>
    </source>
</reference>
<dbReference type="KEGG" id="spir:CWM47_31530"/>
<sequence>MKRSHLPLILVLIWFGSTLYLLLGTLVFNRGSWPGVLLIVSSQILQMGVILPCALVIFPRYWKRQTLPELTGSLLGLLLGFVLTRYVLEEILFVRWFGLAKNEGLELLFFIYENMYYSFPGVFIGFIIYLLTQSYKTEANNQQLAQELRQAELSLLKSQLNPHFLYNTLNYLYAMALPLPGPLAQAVLKLSKTLQYTLAKNRNEVVSLGEEMQFITDYLSLYVLRFSPTFHYQLRVDGPIEGIQLPPLLLLPFIENALKHGVTNDPTAPISIAVAVQDSQLVFQVINRVNRQSRAPSTGIGLENVKRRLTMLYPGRHRLAIQEEGDLFHSSLVLCL</sequence>
<proteinExistence type="predicted"/>
<feature type="transmembrane region" description="Helical" evidence="1">
    <location>
        <begin position="108"/>
        <end position="131"/>
    </location>
</feature>
<dbReference type="InterPro" id="IPR036890">
    <property type="entry name" value="HATPase_C_sf"/>
</dbReference>
<dbReference type="OrthoDB" id="9792992at2"/>
<feature type="transmembrane region" description="Helical" evidence="1">
    <location>
        <begin position="34"/>
        <end position="58"/>
    </location>
</feature>
<dbReference type="InterPro" id="IPR050640">
    <property type="entry name" value="Bact_2-comp_sensor_kinase"/>
</dbReference>
<organism evidence="3 4">
    <name type="scientific">Spirosoma pollinicola</name>
    <dbReference type="NCBI Taxonomy" id="2057025"/>
    <lineage>
        <taxon>Bacteria</taxon>
        <taxon>Pseudomonadati</taxon>
        <taxon>Bacteroidota</taxon>
        <taxon>Cytophagia</taxon>
        <taxon>Cytophagales</taxon>
        <taxon>Cytophagaceae</taxon>
        <taxon>Spirosoma</taxon>
    </lineage>
</organism>
<protein>
    <recommendedName>
        <fullName evidence="2">Signal transduction histidine kinase internal region domain-containing protein</fullName>
    </recommendedName>
</protein>
<dbReference type="AlphaFoldDB" id="A0A2K8Z7Y1"/>
<dbReference type="Pfam" id="PF06580">
    <property type="entry name" value="His_kinase"/>
    <property type="match status" value="1"/>
</dbReference>
<evidence type="ECO:0000313" key="4">
    <source>
        <dbReference type="Proteomes" id="UP000232883"/>
    </source>
</evidence>
<evidence type="ECO:0000259" key="2">
    <source>
        <dbReference type="Pfam" id="PF06580"/>
    </source>
</evidence>
<dbReference type="SUPFAM" id="SSF55874">
    <property type="entry name" value="ATPase domain of HSP90 chaperone/DNA topoisomerase II/histidine kinase"/>
    <property type="match status" value="1"/>
</dbReference>
<evidence type="ECO:0000313" key="3">
    <source>
        <dbReference type="EMBL" id="AUD05981.1"/>
    </source>
</evidence>
<dbReference type="GO" id="GO:0000155">
    <property type="term" value="F:phosphorelay sensor kinase activity"/>
    <property type="evidence" value="ECO:0007669"/>
    <property type="project" value="InterPro"/>
</dbReference>
<dbReference type="InterPro" id="IPR010559">
    <property type="entry name" value="Sig_transdc_His_kin_internal"/>
</dbReference>
<feature type="transmembrane region" description="Helical" evidence="1">
    <location>
        <begin position="7"/>
        <end position="28"/>
    </location>
</feature>
<accession>A0A2K8Z7Y1</accession>
<dbReference type="PANTHER" id="PTHR34220">
    <property type="entry name" value="SENSOR HISTIDINE KINASE YPDA"/>
    <property type="match status" value="1"/>
</dbReference>
<gene>
    <name evidence="3" type="ORF">CWM47_31530</name>
</gene>
<keyword evidence="1" id="KW-0812">Transmembrane</keyword>
<evidence type="ECO:0000256" key="1">
    <source>
        <dbReference type="SAM" id="Phobius"/>
    </source>
</evidence>
<dbReference type="GO" id="GO:0016020">
    <property type="term" value="C:membrane"/>
    <property type="evidence" value="ECO:0007669"/>
    <property type="project" value="InterPro"/>
</dbReference>
<dbReference type="Gene3D" id="3.30.565.10">
    <property type="entry name" value="Histidine kinase-like ATPase, C-terminal domain"/>
    <property type="match status" value="1"/>
</dbReference>
<dbReference type="RefSeq" id="WP_100992532.1">
    <property type="nucleotide sequence ID" value="NZ_CP025096.1"/>
</dbReference>
<dbReference type="PANTHER" id="PTHR34220:SF7">
    <property type="entry name" value="SENSOR HISTIDINE KINASE YPDA"/>
    <property type="match status" value="1"/>
</dbReference>
<dbReference type="EMBL" id="CP025096">
    <property type="protein sequence ID" value="AUD05981.1"/>
    <property type="molecule type" value="Genomic_DNA"/>
</dbReference>
<keyword evidence="1" id="KW-1133">Transmembrane helix</keyword>